<feature type="domain" description="Inner membrane protein YgaP-like transmembrane" evidence="3">
    <location>
        <begin position="23"/>
        <end position="87"/>
    </location>
</feature>
<organism evidence="4 5">
    <name type="scientific">Pedobacter africanus</name>
    <dbReference type="NCBI Taxonomy" id="151894"/>
    <lineage>
        <taxon>Bacteria</taxon>
        <taxon>Pseudomonadati</taxon>
        <taxon>Bacteroidota</taxon>
        <taxon>Sphingobacteriia</taxon>
        <taxon>Sphingobacteriales</taxon>
        <taxon>Sphingobacteriaceae</taxon>
        <taxon>Pedobacter</taxon>
    </lineage>
</organism>
<feature type="domain" description="Coenzyme Q-binding protein COQ10 START" evidence="2">
    <location>
        <begin position="99"/>
        <end position="219"/>
    </location>
</feature>
<dbReference type="InterPro" id="IPR023393">
    <property type="entry name" value="START-like_dom_sf"/>
</dbReference>
<dbReference type="OrthoDB" id="9797595at2"/>
<dbReference type="Proteomes" id="UP000192756">
    <property type="component" value="Unassembled WGS sequence"/>
</dbReference>
<dbReference type="PANTHER" id="PTHR33824">
    <property type="entry name" value="POLYKETIDE CYCLASE/DEHYDRASE AND LIPID TRANSPORT SUPERFAMILY PROTEIN"/>
    <property type="match status" value="1"/>
</dbReference>
<dbReference type="InterPro" id="IPR047137">
    <property type="entry name" value="ORF3"/>
</dbReference>
<dbReference type="Gene3D" id="3.30.530.20">
    <property type="match status" value="1"/>
</dbReference>
<gene>
    <name evidence="4" type="ORF">SAMN04488524_0689</name>
</gene>
<sequence length="243" mass="27077">MKNQFSNQMIERLTNFGLASTGKENIDQGERIISLIVGGWLLCKSIKNISKHPFLGLQGAAAGGLMLYRGATGVCPLYKQLGKDTTDPQAINITEDIVVNAPKEKVYAFWRELSNLPKFMKHLKSVEEVSDEVSLWTANTPGGLIDLNWNAEITREDEGSYLGWQSLEGSMVDNAGKVEFRDTLNGTGTELHIEIDYFPPAGSVGRGITTLFNGIFERMIREDIQRFKTYAEESDFKQYAGLV</sequence>
<accession>A0A1W1ZFY3</accession>
<protein>
    <submittedName>
        <fullName evidence="4">Uncharacterized membrane protein</fullName>
    </submittedName>
</protein>
<dbReference type="STRING" id="151894.SAMN04488524_0689"/>
<dbReference type="Pfam" id="PF03364">
    <property type="entry name" value="Polyketide_cyc"/>
    <property type="match status" value="1"/>
</dbReference>
<dbReference type="PANTHER" id="PTHR33824:SF7">
    <property type="entry name" value="POLYKETIDE CYCLASE_DEHYDRASE AND LIPID TRANSPORT SUPERFAMILY PROTEIN"/>
    <property type="match status" value="1"/>
</dbReference>
<dbReference type="AlphaFoldDB" id="A0A1W1ZFY3"/>
<dbReference type="InterPro" id="IPR021309">
    <property type="entry name" value="YgaP-like_TM"/>
</dbReference>
<comment type="similarity">
    <text evidence="1">Belongs to the ribosome association toxin RatA family.</text>
</comment>
<evidence type="ECO:0000259" key="2">
    <source>
        <dbReference type="Pfam" id="PF03364"/>
    </source>
</evidence>
<dbReference type="SUPFAM" id="SSF55961">
    <property type="entry name" value="Bet v1-like"/>
    <property type="match status" value="1"/>
</dbReference>
<name>A0A1W1ZFY3_9SPHI</name>
<dbReference type="InterPro" id="IPR005031">
    <property type="entry name" value="COQ10_START"/>
</dbReference>
<evidence type="ECO:0000259" key="3">
    <source>
        <dbReference type="Pfam" id="PF11127"/>
    </source>
</evidence>
<dbReference type="EMBL" id="FWXT01000001">
    <property type="protein sequence ID" value="SMC47256.1"/>
    <property type="molecule type" value="Genomic_DNA"/>
</dbReference>
<keyword evidence="5" id="KW-1185">Reference proteome</keyword>
<dbReference type="CDD" id="cd07817">
    <property type="entry name" value="SRPBCC_8"/>
    <property type="match status" value="1"/>
</dbReference>
<proteinExistence type="inferred from homology"/>
<dbReference type="Pfam" id="PF11127">
    <property type="entry name" value="YgaP-like_TM"/>
    <property type="match status" value="1"/>
</dbReference>
<evidence type="ECO:0000313" key="4">
    <source>
        <dbReference type="EMBL" id="SMC47256.1"/>
    </source>
</evidence>
<evidence type="ECO:0000313" key="5">
    <source>
        <dbReference type="Proteomes" id="UP000192756"/>
    </source>
</evidence>
<reference evidence="5" key="1">
    <citation type="submission" date="2017-04" db="EMBL/GenBank/DDBJ databases">
        <authorList>
            <person name="Varghese N."/>
            <person name="Submissions S."/>
        </authorList>
    </citation>
    <scope>NUCLEOTIDE SEQUENCE [LARGE SCALE GENOMIC DNA]</scope>
    <source>
        <strain evidence="5">DSM 12126</strain>
    </source>
</reference>
<dbReference type="RefSeq" id="WP_084237004.1">
    <property type="nucleotide sequence ID" value="NZ_FWXT01000001.1"/>
</dbReference>
<evidence type="ECO:0000256" key="1">
    <source>
        <dbReference type="ARBA" id="ARBA00008918"/>
    </source>
</evidence>